<dbReference type="Pfam" id="PF00860">
    <property type="entry name" value="Xan_ur_permease"/>
    <property type="match status" value="1"/>
</dbReference>
<keyword evidence="6 7" id="KW-0472">Membrane</keyword>
<comment type="caution">
    <text evidence="8">The sequence shown here is derived from an EMBL/GenBank/DDBJ whole genome shotgun (WGS) entry which is preliminary data.</text>
</comment>
<evidence type="ECO:0000256" key="5">
    <source>
        <dbReference type="ARBA" id="ARBA00022989"/>
    </source>
</evidence>
<evidence type="ECO:0000256" key="1">
    <source>
        <dbReference type="ARBA" id="ARBA00004141"/>
    </source>
</evidence>
<evidence type="ECO:0000256" key="3">
    <source>
        <dbReference type="ARBA" id="ARBA00022448"/>
    </source>
</evidence>
<dbReference type="GO" id="GO:0042907">
    <property type="term" value="F:xanthine transmembrane transporter activity"/>
    <property type="evidence" value="ECO:0007669"/>
    <property type="project" value="TreeGrafter"/>
</dbReference>
<evidence type="ECO:0000256" key="7">
    <source>
        <dbReference type="SAM" id="Phobius"/>
    </source>
</evidence>
<dbReference type="EMBL" id="BOVK01000028">
    <property type="protein sequence ID" value="GIQ69462.1"/>
    <property type="molecule type" value="Genomic_DNA"/>
</dbReference>
<dbReference type="Proteomes" id="UP000677918">
    <property type="component" value="Unassembled WGS sequence"/>
</dbReference>
<feature type="transmembrane region" description="Helical" evidence="7">
    <location>
        <begin position="274"/>
        <end position="299"/>
    </location>
</feature>
<name>A0A8J4H4P2_9BACL</name>
<evidence type="ECO:0000256" key="4">
    <source>
        <dbReference type="ARBA" id="ARBA00022692"/>
    </source>
</evidence>
<evidence type="ECO:0000256" key="2">
    <source>
        <dbReference type="ARBA" id="ARBA00008821"/>
    </source>
</evidence>
<feature type="transmembrane region" description="Helical" evidence="7">
    <location>
        <begin position="319"/>
        <end position="352"/>
    </location>
</feature>
<dbReference type="InterPro" id="IPR006043">
    <property type="entry name" value="NCS2"/>
</dbReference>
<keyword evidence="5 7" id="KW-1133">Transmembrane helix</keyword>
<organism evidence="8 9">
    <name type="scientific">Xylanibacillus composti</name>
    <dbReference type="NCBI Taxonomy" id="1572762"/>
    <lineage>
        <taxon>Bacteria</taxon>
        <taxon>Bacillati</taxon>
        <taxon>Bacillota</taxon>
        <taxon>Bacilli</taxon>
        <taxon>Bacillales</taxon>
        <taxon>Paenibacillaceae</taxon>
        <taxon>Xylanibacillus</taxon>
    </lineage>
</organism>
<dbReference type="GO" id="GO:0005886">
    <property type="term" value="C:plasma membrane"/>
    <property type="evidence" value="ECO:0007669"/>
    <property type="project" value="TreeGrafter"/>
</dbReference>
<dbReference type="PANTHER" id="PTHR42810:SF1">
    <property type="entry name" value="PURINE PERMEASE YWDJ-RELATED"/>
    <property type="match status" value="1"/>
</dbReference>
<dbReference type="NCBIfam" id="NF008502">
    <property type="entry name" value="PRK11412.1"/>
    <property type="match status" value="1"/>
</dbReference>
<evidence type="ECO:0000256" key="6">
    <source>
        <dbReference type="ARBA" id="ARBA00023136"/>
    </source>
</evidence>
<sequence>MNSSKWTMPFASMQWLFFIFANTVVVPLSVGTAFDLPAHEIAGTLRSSLLFTGLACVLQGLFGHRLPLMEGHSGVMWGLVLTMSLSSSALGMSLPDIGGGIATGMLLAGAAIALLALCNGLTFMQKLFSPMVLSVFLLLLTFQLILIFFDGMLVIRADGTLDIPVTAFAFGIMLFVIALKVSGIQAISSFSILIGMAGGWIGYVWLFPTAAAYQTPGLLAFPVFPFGAPNLNLGIVMVTFLATFLNLSNTVAAVQTASKLLDQPVSQKQFNRSYILTGSYSVGAAVLGLVSYAPFASSIGFLESTRIFQRKPFLIGGGLMALLGLFPMLGGLLAALPISVGNAVLFAAYLQLFGTALQSVKAFDFDSVSIHRIALPVLIGIGLMFTDPGLFGSLPVLIQPLVTNGFVVGVLLSIVLEFKKWD</sequence>
<dbReference type="RefSeq" id="WP_213412264.1">
    <property type="nucleotide sequence ID" value="NZ_BOVK01000028.1"/>
</dbReference>
<keyword evidence="3" id="KW-0813">Transport</keyword>
<protein>
    <submittedName>
        <fullName evidence="8">Purine permease</fullName>
    </submittedName>
</protein>
<evidence type="ECO:0000313" key="9">
    <source>
        <dbReference type="Proteomes" id="UP000677918"/>
    </source>
</evidence>
<feature type="transmembrane region" description="Helical" evidence="7">
    <location>
        <begin position="161"/>
        <end position="179"/>
    </location>
</feature>
<feature type="transmembrane region" description="Helical" evidence="7">
    <location>
        <begin position="397"/>
        <end position="416"/>
    </location>
</feature>
<gene>
    <name evidence="8" type="ORF">XYCOK13_22860</name>
</gene>
<dbReference type="AlphaFoldDB" id="A0A8J4H4P2"/>
<keyword evidence="9" id="KW-1185">Reference proteome</keyword>
<feature type="transmembrane region" description="Helical" evidence="7">
    <location>
        <begin position="191"/>
        <end position="213"/>
    </location>
</feature>
<feature type="transmembrane region" description="Helical" evidence="7">
    <location>
        <begin position="233"/>
        <end position="254"/>
    </location>
</feature>
<feature type="transmembrane region" description="Helical" evidence="7">
    <location>
        <begin position="373"/>
        <end position="391"/>
    </location>
</feature>
<evidence type="ECO:0000313" key="8">
    <source>
        <dbReference type="EMBL" id="GIQ69462.1"/>
    </source>
</evidence>
<feature type="transmembrane region" description="Helical" evidence="7">
    <location>
        <begin position="41"/>
        <end position="62"/>
    </location>
</feature>
<dbReference type="PANTHER" id="PTHR42810">
    <property type="entry name" value="PURINE PERMEASE C1399.01C-RELATED"/>
    <property type="match status" value="1"/>
</dbReference>
<reference evidence="8" key="1">
    <citation type="submission" date="2021-04" db="EMBL/GenBank/DDBJ databases">
        <title>Draft genome sequence of Xylanibacillus composti strain K13.</title>
        <authorList>
            <person name="Uke A."/>
            <person name="Chhe C."/>
            <person name="Baramee S."/>
            <person name="Kosugi A."/>
        </authorList>
    </citation>
    <scope>NUCLEOTIDE SEQUENCE</scope>
    <source>
        <strain evidence="8">K13</strain>
    </source>
</reference>
<comment type="subcellular location">
    <subcellularLocation>
        <location evidence="1">Membrane</location>
        <topology evidence="1">Multi-pass membrane protein</topology>
    </subcellularLocation>
</comment>
<proteinExistence type="inferred from homology"/>
<dbReference type="NCBIfam" id="NF037981">
    <property type="entry name" value="NCS2_1"/>
    <property type="match status" value="1"/>
</dbReference>
<comment type="similarity">
    <text evidence="2">Belongs to the nucleobase:cation symporter-2 (NCS2) (TC 2.A.40) family.</text>
</comment>
<feature type="transmembrane region" description="Helical" evidence="7">
    <location>
        <begin position="135"/>
        <end position="155"/>
    </location>
</feature>
<accession>A0A8J4H4P2</accession>
<keyword evidence="4 7" id="KW-0812">Transmembrane</keyword>
<feature type="transmembrane region" description="Helical" evidence="7">
    <location>
        <begin position="100"/>
        <end position="123"/>
    </location>
</feature>